<dbReference type="Pfam" id="PF07686">
    <property type="entry name" value="V-set"/>
    <property type="match status" value="1"/>
</dbReference>
<reference evidence="9" key="2">
    <citation type="submission" date="2025-08" db="UniProtKB">
        <authorList>
            <consortium name="RefSeq"/>
        </authorList>
    </citation>
    <scope>IDENTIFICATION</scope>
    <source>
        <tissue evidence="9">Blood</tissue>
    </source>
</reference>
<feature type="transmembrane region" description="Helical" evidence="5">
    <location>
        <begin position="196"/>
        <end position="216"/>
    </location>
</feature>
<evidence type="ECO:0000256" key="2">
    <source>
        <dbReference type="ARBA" id="ARBA00022692"/>
    </source>
</evidence>
<keyword evidence="2 5" id="KW-0812">Transmembrane</keyword>
<dbReference type="InterPro" id="IPR036179">
    <property type="entry name" value="Ig-like_dom_sf"/>
</dbReference>
<dbReference type="PANTHER" id="PTHR11860">
    <property type="entry name" value="POLYMERIC-IMMUNOGLOBULIN RECEPTOR"/>
    <property type="match status" value="1"/>
</dbReference>
<gene>
    <name evidence="9" type="primary">LOC108258787</name>
</gene>
<sequence length="375" mass="40228">MKILLIFTFCLIIAGSDAVTTVTGYRGRSVQIKCPYGSGYEEYKKYLCRGKCSYEEVLVHSGSPAKDTRFSLYDNTTAKVFTVTITDLRTEDGNTYWCVIERTGYDLYTELLLLVKTDDPAITVSHSTHTTHSASTQSASTHSASTQSASTQSASTHSMSPSVPAEITHSTTANPLNDANHPTVAPSPQEFPTSTAIIAVSVVLVLLLVAFLFAVARQRKKRTQVSASSSAQAPQSSSNLHVVPCPVYDYEETKDSRCLSNTLYSTAQLLSTPFELYSNIGLPTVPSDSSQNLYATVQHPSDSPDQDVYSTSQLPTILSDSSVSAAPPSVMKSGESPTYAAVSFNTRSNAAAPPVIYKNESNSCGYATVNINGCG</sequence>
<dbReference type="Gene3D" id="2.60.40.10">
    <property type="entry name" value="Immunoglobulins"/>
    <property type="match status" value="1"/>
</dbReference>
<comment type="subcellular location">
    <subcellularLocation>
        <location evidence="1">Membrane</location>
    </subcellularLocation>
</comment>
<dbReference type="InterPro" id="IPR013106">
    <property type="entry name" value="Ig_V-set"/>
</dbReference>
<feature type="compositionally biased region" description="Polar residues" evidence="4">
    <location>
        <begin position="168"/>
        <end position="177"/>
    </location>
</feature>
<name>A0A9F7RB28_ICTPU</name>
<evidence type="ECO:0000256" key="3">
    <source>
        <dbReference type="ARBA" id="ARBA00023136"/>
    </source>
</evidence>
<dbReference type="PANTHER" id="PTHR11860:SF118">
    <property type="entry name" value="CMRF35-LIKE MOLECULE 3-RELATED"/>
    <property type="match status" value="1"/>
</dbReference>
<proteinExistence type="predicted"/>
<feature type="region of interest" description="Disordered" evidence="4">
    <location>
        <begin position="126"/>
        <end position="187"/>
    </location>
</feature>
<dbReference type="RefSeq" id="XP_053531938.1">
    <property type="nucleotide sequence ID" value="XM_053675963.1"/>
</dbReference>
<evidence type="ECO:0000313" key="9">
    <source>
        <dbReference type="RefSeq" id="XP_053531938.1"/>
    </source>
</evidence>
<dbReference type="CDD" id="cd05716">
    <property type="entry name" value="IgV_pIgR_like"/>
    <property type="match status" value="1"/>
</dbReference>
<evidence type="ECO:0000256" key="1">
    <source>
        <dbReference type="ARBA" id="ARBA00004370"/>
    </source>
</evidence>
<dbReference type="OrthoDB" id="8920197at2759"/>
<dbReference type="AlphaFoldDB" id="A0A9F7RB28"/>
<protein>
    <submittedName>
        <fullName evidence="9">CMRF35-like molecule 1 isoform X1</fullName>
    </submittedName>
</protein>
<dbReference type="Proteomes" id="UP000221080">
    <property type="component" value="Chromosome 26"/>
</dbReference>
<feature type="compositionally biased region" description="Low complexity" evidence="4">
    <location>
        <begin position="126"/>
        <end position="158"/>
    </location>
</feature>
<accession>A0A9F7RB28</accession>
<keyword evidence="3 5" id="KW-0472">Membrane</keyword>
<keyword evidence="6" id="KW-0732">Signal</keyword>
<keyword evidence="5" id="KW-1133">Transmembrane helix</keyword>
<feature type="domain" description="Immunoglobulin V-set" evidence="7">
    <location>
        <begin position="21"/>
        <end position="103"/>
    </location>
</feature>
<evidence type="ECO:0000259" key="7">
    <source>
        <dbReference type="Pfam" id="PF07686"/>
    </source>
</evidence>
<feature type="chain" id="PRO_5039950451" evidence="6">
    <location>
        <begin position="19"/>
        <end position="375"/>
    </location>
</feature>
<evidence type="ECO:0000256" key="4">
    <source>
        <dbReference type="SAM" id="MobiDB-lite"/>
    </source>
</evidence>
<dbReference type="GeneID" id="108258787"/>
<dbReference type="InterPro" id="IPR013783">
    <property type="entry name" value="Ig-like_fold"/>
</dbReference>
<reference evidence="8" key="1">
    <citation type="journal article" date="2016" name="Nat. Commun.">
        <title>The channel catfish genome sequence provides insights into the evolution of scale formation in teleosts.</title>
        <authorList>
            <person name="Liu Z."/>
            <person name="Liu S."/>
            <person name="Yao J."/>
            <person name="Bao L."/>
            <person name="Zhang J."/>
            <person name="Li Y."/>
            <person name="Jiang C."/>
            <person name="Sun L."/>
            <person name="Wang R."/>
            <person name="Zhang Y."/>
            <person name="Zhou T."/>
            <person name="Zeng Q."/>
            <person name="Fu Q."/>
            <person name="Gao S."/>
            <person name="Li N."/>
            <person name="Koren S."/>
            <person name="Jiang Y."/>
            <person name="Zimin A."/>
            <person name="Xu P."/>
            <person name="Phillippy A.M."/>
            <person name="Geng X."/>
            <person name="Song L."/>
            <person name="Sun F."/>
            <person name="Li C."/>
            <person name="Wang X."/>
            <person name="Chen A."/>
            <person name="Jin Y."/>
            <person name="Yuan Z."/>
            <person name="Yang Y."/>
            <person name="Tan S."/>
            <person name="Peatman E."/>
            <person name="Lu J."/>
            <person name="Qin Z."/>
            <person name="Dunham R."/>
            <person name="Li Z."/>
            <person name="Sonstegard T."/>
            <person name="Feng J."/>
            <person name="Danzmann R.G."/>
            <person name="Schroeder S."/>
            <person name="Scheffler B."/>
            <person name="Duke M.V."/>
            <person name="Ballard L."/>
            <person name="Kucuktas H."/>
            <person name="Kaltenboeck L."/>
            <person name="Liu H."/>
            <person name="Armbruster J."/>
            <person name="Xie Y."/>
            <person name="Kirby M.L."/>
            <person name="Tian Y."/>
            <person name="Flanagan M.E."/>
            <person name="Mu W."/>
            <person name="Waldbieser G.C."/>
        </authorList>
    </citation>
    <scope>NUCLEOTIDE SEQUENCE [LARGE SCALE GENOMIC DNA]</scope>
    <source>
        <strain evidence="8">SDA103</strain>
    </source>
</reference>
<dbReference type="GO" id="GO:0005886">
    <property type="term" value="C:plasma membrane"/>
    <property type="evidence" value="ECO:0007669"/>
    <property type="project" value="TreeGrafter"/>
</dbReference>
<keyword evidence="8" id="KW-1185">Reference proteome</keyword>
<organism evidence="8 9">
    <name type="scientific">Ictalurus punctatus</name>
    <name type="common">Channel catfish</name>
    <name type="synonym">Silurus punctatus</name>
    <dbReference type="NCBI Taxonomy" id="7998"/>
    <lineage>
        <taxon>Eukaryota</taxon>
        <taxon>Metazoa</taxon>
        <taxon>Chordata</taxon>
        <taxon>Craniata</taxon>
        <taxon>Vertebrata</taxon>
        <taxon>Euteleostomi</taxon>
        <taxon>Actinopterygii</taxon>
        <taxon>Neopterygii</taxon>
        <taxon>Teleostei</taxon>
        <taxon>Ostariophysi</taxon>
        <taxon>Siluriformes</taxon>
        <taxon>Ictaluridae</taxon>
        <taxon>Ictalurus</taxon>
    </lineage>
</organism>
<feature type="signal peptide" evidence="6">
    <location>
        <begin position="1"/>
        <end position="18"/>
    </location>
</feature>
<evidence type="ECO:0000313" key="8">
    <source>
        <dbReference type="Proteomes" id="UP000221080"/>
    </source>
</evidence>
<evidence type="ECO:0000256" key="5">
    <source>
        <dbReference type="SAM" id="Phobius"/>
    </source>
</evidence>
<dbReference type="SUPFAM" id="SSF48726">
    <property type="entry name" value="Immunoglobulin"/>
    <property type="match status" value="1"/>
</dbReference>
<evidence type="ECO:0000256" key="6">
    <source>
        <dbReference type="SAM" id="SignalP"/>
    </source>
</evidence>
<dbReference type="InterPro" id="IPR050671">
    <property type="entry name" value="CD300_family_receptors"/>
</dbReference>
<dbReference type="GO" id="GO:0004888">
    <property type="term" value="F:transmembrane signaling receptor activity"/>
    <property type="evidence" value="ECO:0007669"/>
    <property type="project" value="TreeGrafter"/>
</dbReference>